<dbReference type="InterPro" id="IPR001965">
    <property type="entry name" value="Znf_PHD"/>
</dbReference>
<dbReference type="Proteomes" id="UP001472677">
    <property type="component" value="Unassembled WGS sequence"/>
</dbReference>
<dbReference type="SUPFAM" id="SSF55637">
    <property type="entry name" value="Cell cycle regulatory proteins"/>
    <property type="match status" value="1"/>
</dbReference>
<evidence type="ECO:0000313" key="1">
    <source>
        <dbReference type="EMBL" id="KAK8491800.1"/>
    </source>
</evidence>
<evidence type="ECO:0000313" key="2">
    <source>
        <dbReference type="Proteomes" id="UP001472677"/>
    </source>
</evidence>
<gene>
    <name evidence="1" type="ORF">V6N12_019372</name>
</gene>
<dbReference type="Pfam" id="PF23209">
    <property type="entry name" value="IDM1_C"/>
    <property type="match status" value="1"/>
</dbReference>
<dbReference type="Pfam" id="PF01111">
    <property type="entry name" value="CKS"/>
    <property type="match status" value="1"/>
</dbReference>
<proteinExistence type="predicted"/>
<accession>A0ABR2AFA6</accession>
<name>A0ABR2AFA6_9ROSI</name>
<dbReference type="Pfam" id="PF00628">
    <property type="entry name" value="PHD"/>
    <property type="match status" value="1"/>
</dbReference>
<dbReference type="PROSITE" id="PS00944">
    <property type="entry name" value="CKS_1"/>
    <property type="match status" value="1"/>
</dbReference>
<dbReference type="InterPro" id="IPR019787">
    <property type="entry name" value="Znf_PHD-finger"/>
</dbReference>
<dbReference type="PANTHER" id="PTHR47025:SF2">
    <property type="entry name" value="AUTOIMMUNE REGULATOR"/>
    <property type="match status" value="1"/>
</dbReference>
<dbReference type="EMBL" id="JBBPBM010000751">
    <property type="protein sequence ID" value="KAK8491800.1"/>
    <property type="molecule type" value="Genomic_DNA"/>
</dbReference>
<dbReference type="Gene3D" id="3.40.630.30">
    <property type="match status" value="1"/>
</dbReference>
<dbReference type="Gene3D" id="3.30.170.10">
    <property type="entry name" value="Cyclin-dependent kinase, regulatory subunit"/>
    <property type="match status" value="1"/>
</dbReference>
<dbReference type="InterPro" id="IPR019786">
    <property type="entry name" value="Zinc_finger_PHD-type_CS"/>
</dbReference>
<dbReference type="InterPro" id="IPR000789">
    <property type="entry name" value="Cyclin-dep_kinase_reg-sub"/>
</dbReference>
<dbReference type="SMART" id="SM01084">
    <property type="entry name" value="CKS"/>
    <property type="match status" value="1"/>
</dbReference>
<dbReference type="InterPro" id="IPR032308">
    <property type="entry name" value="TDBD"/>
</dbReference>
<organism evidence="1 2">
    <name type="scientific">Hibiscus sabdariffa</name>
    <name type="common">roselle</name>
    <dbReference type="NCBI Taxonomy" id="183260"/>
    <lineage>
        <taxon>Eukaryota</taxon>
        <taxon>Viridiplantae</taxon>
        <taxon>Streptophyta</taxon>
        <taxon>Embryophyta</taxon>
        <taxon>Tracheophyta</taxon>
        <taxon>Spermatophyta</taxon>
        <taxon>Magnoliopsida</taxon>
        <taxon>eudicotyledons</taxon>
        <taxon>Gunneridae</taxon>
        <taxon>Pentapetalae</taxon>
        <taxon>rosids</taxon>
        <taxon>malvids</taxon>
        <taxon>Malvales</taxon>
        <taxon>Malvaceae</taxon>
        <taxon>Malvoideae</taxon>
        <taxon>Hibiscus</taxon>
    </lineage>
</organism>
<dbReference type="SUPFAM" id="SSF57903">
    <property type="entry name" value="FYVE/PHD zinc finger"/>
    <property type="match status" value="2"/>
</dbReference>
<dbReference type="SUPFAM" id="SSF55729">
    <property type="entry name" value="Acyl-CoA N-acyltransferases (Nat)"/>
    <property type="match status" value="1"/>
</dbReference>
<reference evidence="1 2" key="1">
    <citation type="journal article" date="2024" name="G3 (Bethesda)">
        <title>Genome assembly of Hibiscus sabdariffa L. provides insights into metabolisms of medicinal natural products.</title>
        <authorList>
            <person name="Kim T."/>
        </authorList>
    </citation>
    <scope>NUCLEOTIDE SEQUENCE [LARGE SCALE GENOMIC DNA]</scope>
    <source>
        <strain evidence="1">TK-2024</strain>
        <tissue evidence="1">Old leaves</tissue>
    </source>
</reference>
<keyword evidence="2" id="KW-1185">Reference proteome</keyword>
<dbReference type="InterPro" id="IPR013083">
    <property type="entry name" value="Znf_RING/FYVE/PHD"/>
</dbReference>
<dbReference type="CDD" id="cd15539">
    <property type="entry name" value="PHD1_AIRE"/>
    <property type="match status" value="1"/>
</dbReference>
<dbReference type="InterPro" id="IPR011011">
    <property type="entry name" value="Znf_FYVE_PHD"/>
</dbReference>
<dbReference type="PANTHER" id="PTHR47025">
    <property type="entry name" value="AUTOIMMUNE REGULATOR"/>
    <property type="match status" value="1"/>
</dbReference>
<dbReference type="Gene3D" id="3.30.40.10">
    <property type="entry name" value="Zinc/RING finger domain, C3HC4 (zinc finger)"/>
    <property type="match status" value="2"/>
</dbReference>
<dbReference type="PRINTS" id="PR00296">
    <property type="entry name" value="CYCLINKINASE"/>
</dbReference>
<dbReference type="InterPro" id="IPR016181">
    <property type="entry name" value="Acyl_CoA_acyltransferase"/>
</dbReference>
<dbReference type="PROSITE" id="PS01359">
    <property type="entry name" value="ZF_PHD_1"/>
    <property type="match status" value="1"/>
</dbReference>
<dbReference type="InterPro" id="IPR056511">
    <property type="entry name" value="IDM1_C"/>
</dbReference>
<dbReference type="PROSITE" id="PS50016">
    <property type="entry name" value="ZF_PHD_2"/>
    <property type="match status" value="1"/>
</dbReference>
<dbReference type="InterPro" id="IPR036858">
    <property type="entry name" value="Cyclin-dep_kinase_reg-sub_sf"/>
</dbReference>
<protein>
    <submittedName>
        <fullName evidence="1">Uncharacterized protein</fullName>
    </submittedName>
</protein>
<dbReference type="Pfam" id="PF16135">
    <property type="entry name" value="TDBD"/>
    <property type="match status" value="2"/>
</dbReference>
<comment type="caution">
    <text evidence="1">The sequence shown here is derived from an EMBL/GenBank/DDBJ whole genome shotgun (WGS) entry which is preliminary data.</text>
</comment>
<sequence>MVDCTEPEDFVVLSRVRTGLKREFEFALKAQSEICGSLGRTRSRKSHDGSAWSPGKSSNKKLKKVPKVEKKCSDLEKSGRVAEESIDMISEEEAKSDVVDVEEPNRDVDCCEEESRRAKLEKEEKMKNGVIEVMVEDEVDKDGNEKSETQKTIIGTQDGKEEEKEEKVSKMDVGIGEKESELENATTNVEVEKEKGDLVIESELCKRDSRKPVFESLEGNNKMGEVVKVEKPLLTYARSPLKRKVEKVKEAVLGDVVVDANDVKNGSDDNIVEGVDSPIMPEINMATKSLRNFPTKAVLGDAVVVDASDVKSGVDGDTVEGVNSPITPEINVASKSVRTFPTKLKDLFDSGMLEGANVRYARSSKVTKGSGSSGLQGVIKGSGILCFCNACKGINVITSTLYENHAGSSNKRPAEYIYLDNGHTLRDVMNACKDNSLATLEKSLHLVIGSSMKKSSFCLNCRESITACDSGKSMILCNSCVAVKESQDSSTELADASDRSSKPTVLPKSQISASKCSSSQTKTQGRVTRKDLRMHKLVFEEDGLPDGTELRYFVRGLKMLVGYKRGFGILCTCCNSEVSPSQFEAHAGWATRRKPFQHIYTSNGVSLHELSISLLKGRKFSTNESDDLCSICLGGGNLFCCNTCPRAFHTECVSLPSIPTGTWHCRYCQNAFQKEKFVERNANALAAGRVAGIDPIEQITKRCIRIIKTPETEVFSVCVLCRGHTFSKSGFGPRTVILCDQCEREYHVGCLRDHNMDDLKELPKGNWFCCKDCNKIHLALQKLIVRGEEKLPDSSLLVVKNKQEKNRSESMASLDIRWRVLSGKMTSDDDTRVLLSKAVAIFHERFDPISDSGSSKGDLIPSMVYGRTVKGQDFGGMYCAILTVNQVVVSAGIFRIFGQEAAEIPLVATSSEGEGQGYFQCLFSCLEKLLGFLNVKNLVLPAADEAESIWTKKFGFSKMTKEELEEYKRDYQMMVFQGTSMLQKPVPEIRLSQSVLSLTTNSRALSPSGSRRIKKMGQIQYSDKYFDDTYEYRHVVLPPEVAKLLPKNRLLSENEWRAIGVQQSRGWVHYAIHRPEPHIMLFRRPLNYQQQQENQAQQNVVAK</sequence>
<dbReference type="SMART" id="SM00249">
    <property type="entry name" value="PHD"/>
    <property type="match status" value="2"/>
</dbReference>